<accession>A0ABM8ZXL7</accession>
<name>A0ABM8ZXL7_9VIBR</name>
<dbReference type="Gene3D" id="1.25.40.10">
    <property type="entry name" value="Tetratricopeptide repeat domain"/>
    <property type="match status" value="1"/>
</dbReference>
<evidence type="ECO:0000313" key="14">
    <source>
        <dbReference type="Proteomes" id="UP000838672"/>
    </source>
</evidence>
<evidence type="ECO:0000256" key="1">
    <source>
        <dbReference type="ARBA" id="ARBA00002962"/>
    </source>
</evidence>
<keyword evidence="4" id="KW-1003">Cell membrane</keyword>
<dbReference type="InterPro" id="IPR019734">
    <property type="entry name" value="TPR_rpt"/>
</dbReference>
<feature type="transmembrane region" description="Helical" evidence="11">
    <location>
        <begin position="38"/>
        <end position="62"/>
    </location>
</feature>
<dbReference type="SUPFAM" id="SSF48452">
    <property type="entry name" value="TPR-like"/>
    <property type="match status" value="1"/>
</dbReference>
<dbReference type="RefSeq" id="WP_237467768.1">
    <property type="nucleotide sequence ID" value="NZ_CAKLDI010000001.1"/>
</dbReference>
<evidence type="ECO:0000256" key="5">
    <source>
        <dbReference type="ARBA" id="ARBA00022519"/>
    </source>
</evidence>
<evidence type="ECO:0000256" key="11">
    <source>
        <dbReference type="SAM" id="Phobius"/>
    </source>
</evidence>
<evidence type="ECO:0000256" key="2">
    <source>
        <dbReference type="ARBA" id="ARBA00004429"/>
    </source>
</evidence>
<dbReference type="Pfam" id="PF07219">
    <property type="entry name" value="HemY_N"/>
    <property type="match status" value="1"/>
</dbReference>
<keyword evidence="10" id="KW-0802">TPR repeat</keyword>
<comment type="subcellular location">
    <subcellularLocation>
        <location evidence="2">Cell inner membrane</location>
        <topology evidence="2">Multi-pass membrane protein</topology>
    </subcellularLocation>
</comment>
<keyword evidence="14" id="KW-1185">Reference proteome</keyword>
<dbReference type="InterPro" id="IPR005254">
    <property type="entry name" value="Heme_biosyn_assoc_TPR_pro"/>
</dbReference>
<comment type="function">
    <text evidence="1">Involved in a late step of protoheme IX synthesis.</text>
</comment>
<protein>
    <submittedName>
        <fullName evidence="13">Protein HemY</fullName>
    </submittedName>
</protein>
<evidence type="ECO:0000256" key="3">
    <source>
        <dbReference type="ARBA" id="ARBA00004744"/>
    </source>
</evidence>
<sequence length="380" mass="42712">MKKILLLIAIAIGGLIVGPFLPGNQGLVLVRLGPHQIATSVVSLVLLLLLLYALLQLVGFILRPIFAARGWHSKHQQNKALQQTHDGMLHYLSGEWRLAEKRLRQSAKRSVNAELNYLLAAKASQKLGHGQQAQNYLKLAKACRSEKDLATTLVELDLLIEQQQFEKAREVMKPLLAEYGDNPRLVEQQRIIYQALQEWSSLAALPEPQMAQLPAPQAKISACIASLEEAKNQGHDALLQCWHRFDKTTRRDLELTVHYLTALIELKCPEDAVALLKRRLKSNQNELIPYCANVKSATHYEAMIKLMKQALRHDGRNADAHLALGRLYAQQKQWPEAQASFEQAVSYRGQPQDYRFLALCLEAQGKLDDAGKVARQALHA</sequence>
<comment type="caution">
    <text evidence="13">The sequence shown here is derived from an EMBL/GenBank/DDBJ whole genome shotgun (WGS) entry which is preliminary data.</text>
</comment>
<evidence type="ECO:0000256" key="4">
    <source>
        <dbReference type="ARBA" id="ARBA00022475"/>
    </source>
</evidence>
<feature type="repeat" description="TPR" evidence="10">
    <location>
        <begin position="318"/>
        <end position="351"/>
    </location>
</feature>
<evidence type="ECO:0000256" key="10">
    <source>
        <dbReference type="PROSITE-ProRule" id="PRU00339"/>
    </source>
</evidence>
<keyword evidence="9" id="KW-0627">Porphyrin biosynthesis</keyword>
<comment type="pathway">
    <text evidence="3">Porphyrin-containing compound metabolism; protoheme biosynthesis.</text>
</comment>
<dbReference type="Proteomes" id="UP000838672">
    <property type="component" value="Unassembled WGS sequence"/>
</dbReference>
<dbReference type="Pfam" id="PF14559">
    <property type="entry name" value="TPR_19"/>
    <property type="match status" value="1"/>
</dbReference>
<dbReference type="PROSITE" id="PS50005">
    <property type="entry name" value="TPR"/>
    <property type="match status" value="1"/>
</dbReference>
<dbReference type="EMBL" id="CAKLDI010000001">
    <property type="protein sequence ID" value="CAH0534739.1"/>
    <property type="molecule type" value="Genomic_DNA"/>
</dbReference>
<proteinExistence type="predicted"/>
<dbReference type="InterPro" id="IPR010817">
    <property type="entry name" value="HemY_N"/>
</dbReference>
<feature type="domain" description="HemY N-terminal" evidence="12">
    <location>
        <begin position="26"/>
        <end position="128"/>
    </location>
</feature>
<evidence type="ECO:0000256" key="9">
    <source>
        <dbReference type="ARBA" id="ARBA00023244"/>
    </source>
</evidence>
<gene>
    <name evidence="13" type="primary">hemY</name>
    <name evidence="13" type="ORF">VST7929_02689</name>
</gene>
<evidence type="ECO:0000313" key="13">
    <source>
        <dbReference type="EMBL" id="CAH0534739.1"/>
    </source>
</evidence>
<evidence type="ECO:0000259" key="12">
    <source>
        <dbReference type="Pfam" id="PF07219"/>
    </source>
</evidence>
<dbReference type="NCBIfam" id="TIGR00540">
    <property type="entry name" value="TPR_hemY_coli"/>
    <property type="match status" value="1"/>
</dbReference>
<keyword evidence="6 11" id="KW-0812">Transmembrane</keyword>
<reference evidence="13" key="1">
    <citation type="submission" date="2021-11" db="EMBL/GenBank/DDBJ databases">
        <authorList>
            <person name="Rodrigo-Torres L."/>
            <person name="Arahal R. D."/>
            <person name="Lucena T."/>
        </authorList>
    </citation>
    <scope>NUCLEOTIDE SEQUENCE</scope>
    <source>
        <strain evidence="13">CECT 7929</strain>
    </source>
</reference>
<evidence type="ECO:0000256" key="8">
    <source>
        <dbReference type="ARBA" id="ARBA00023136"/>
    </source>
</evidence>
<keyword evidence="7 11" id="KW-1133">Transmembrane helix</keyword>
<dbReference type="InterPro" id="IPR011990">
    <property type="entry name" value="TPR-like_helical_dom_sf"/>
</dbReference>
<evidence type="ECO:0000256" key="6">
    <source>
        <dbReference type="ARBA" id="ARBA00022692"/>
    </source>
</evidence>
<keyword evidence="5" id="KW-0997">Cell inner membrane</keyword>
<evidence type="ECO:0000256" key="7">
    <source>
        <dbReference type="ARBA" id="ARBA00022989"/>
    </source>
</evidence>
<keyword evidence="8 11" id="KW-0472">Membrane</keyword>
<organism evidence="13 14">
    <name type="scientific">Vibrio stylophorae</name>
    <dbReference type="NCBI Taxonomy" id="659351"/>
    <lineage>
        <taxon>Bacteria</taxon>
        <taxon>Pseudomonadati</taxon>
        <taxon>Pseudomonadota</taxon>
        <taxon>Gammaproteobacteria</taxon>
        <taxon>Vibrionales</taxon>
        <taxon>Vibrionaceae</taxon>
        <taxon>Vibrio</taxon>
    </lineage>
</organism>